<proteinExistence type="inferred from homology"/>
<sequence length="460" mass="51271">MLQSIFKKKCLPIFIMAISVTQASAQQDTLLSLNDVIVLGNQNYHLLRARTFDAIAAEKHVDVVKYSRLPTLDASYQAGISTANNLIGVFNPNGILPISGPPSTENKFEPGTGSAAGILLNWQAVTFGERDARINTAVAEATVQKSLLQKEQFQHAINIISSYLDILLANANLHIHQQNIKRVEANLKQSRVLTSSGIKAGVDTELFQSELSKAKVEYINSHKQLEILQWNLARLIVIENLPVPRDSAFLSTLPSSRILTDSNLDLHPIIKYSQSQFELSQSKEQQIKKSYLPKINVWGAGFARGSGFLADGSLHAWEGLNLTRYNYSVGLQLTFPIMKYGEAKRLLAHQSSLSKGAEELLQNERSQLFSQQQIANTTLDHSLQVVSETKEQLRSAQAAFQAMQIRYNTGLVNFSDLIQAQYTLLKSELDVKQAYWDTWKAQLLEAAVKGDVNIFLNEMK</sequence>
<feature type="chain" id="PRO_5005289396" description="Transporter" evidence="8">
    <location>
        <begin position="26"/>
        <end position="460"/>
    </location>
</feature>
<dbReference type="OrthoDB" id="654853at2"/>
<dbReference type="EMBL" id="LFNG01000006">
    <property type="protein sequence ID" value="KMQ71698.1"/>
    <property type="molecule type" value="Genomic_DNA"/>
</dbReference>
<dbReference type="InterPro" id="IPR051906">
    <property type="entry name" value="TolC-like"/>
</dbReference>
<dbReference type="Gene3D" id="1.20.1600.10">
    <property type="entry name" value="Outer membrane efflux proteins (OEP)"/>
    <property type="match status" value="1"/>
</dbReference>
<evidence type="ECO:0000256" key="4">
    <source>
        <dbReference type="ARBA" id="ARBA00022452"/>
    </source>
</evidence>
<dbReference type="PANTHER" id="PTHR30026">
    <property type="entry name" value="OUTER MEMBRANE PROTEIN TOLC"/>
    <property type="match status" value="1"/>
</dbReference>
<dbReference type="GO" id="GO:0009279">
    <property type="term" value="C:cell outer membrane"/>
    <property type="evidence" value="ECO:0007669"/>
    <property type="project" value="UniProtKB-SubCell"/>
</dbReference>
<gene>
    <name evidence="9" type="ORF">ACM44_05605</name>
</gene>
<comment type="subcellular location">
    <subcellularLocation>
        <location evidence="1">Cell outer membrane</location>
    </subcellularLocation>
</comment>
<comment type="caution">
    <text evidence="9">The sequence shown here is derived from an EMBL/GenBank/DDBJ whole genome shotgun (WGS) entry which is preliminary data.</text>
</comment>
<feature type="signal peptide" evidence="8">
    <location>
        <begin position="1"/>
        <end position="25"/>
    </location>
</feature>
<keyword evidence="6" id="KW-0472">Membrane</keyword>
<dbReference type="RefSeq" id="WP_048499049.1">
    <property type="nucleotide sequence ID" value="NZ_LFNG01000006.1"/>
</dbReference>
<dbReference type="GO" id="GO:0015562">
    <property type="term" value="F:efflux transmembrane transporter activity"/>
    <property type="evidence" value="ECO:0007669"/>
    <property type="project" value="InterPro"/>
</dbReference>
<dbReference type="PATRIC" id="fig|1304281.5.peg.1204"/>
<evidence type="ECO:0000313" key="9">
    <source>
        <dbReference type="EMBL" id="KMQ71698.1"/>
    </source>
</evidence>
<dbReference type="Pfam" id="PF02321">
    <property type="entry name" value="OEP"/>
    <property type="match status" value="2"/>
</dbReference>
<keyword evidence="4" id="KW-1134">Transmembrane beta strand</keyword>
<dbReference type="Proteomes" id="UP000035900">
    <property type="component" value="Unassembled WGS sequence"/>
</dbReference>
<organism evidence="9 10">
    <name type="scientific">Chryseobacterium koreense CCUG 49689</name>
    <dbReference type="NCBI Taxonomy" id="1304281"/>
    <lineage>
        <taxon>Bacteria</taxon>
        <taxon>Pseudomonadati</taxon>
        <taxon>Bacteroidota</taxon>
        <taxon>Flavobacteriia</taxon>
        <taxon>Flavobacteriales</taxon>
        <taxon>Weeksellaceae</taxon>
        <taxon>Chryseobacterium group</taxon>
        <taxon>Chryseobacterium</taxon>
    </lineage>
</organism>
<evidence type="ECO:0000256" key="1">
    <source>
        <dbReference type="ARBA" id="ARBA00004442"/>
    </source>
</evidence>
<evidence type="ECO:0000256" key="8">
    <source>
        <dbReference type="SAM" id="SignalP"/>
    </source>
</evidence>
<reference evidence="9 10" key="1">
    <citation type="journal article" date="2004" name="Int. J. Syst. Evol. Microbiol.">
        <title>Kaistella koreensis gen. nov., sp. nov., a novel member of the Chryseobacterium-Bergeyella-Riemerella branch.</title>
        <authorList>
            <person name="Kim M.K."/>
            <person name="Im W.T."/>
            <person name="Shin Y.K."/>
            <person name="Lim J.H."/>
            <person name="Kim S.H."/>
            <person name="Lee B.C."/>
            <person name="Park M.Y."/>
            <person name="Lee K.Y."/>
            <person name="Lee S.T."/>
        </authorList>
    </citation>
    <scope>NUCLEOTIDE SEQUENCE [LARGE SCALE GENOMIC DNA]</scope>
    <source>
        <strain evidence="9 10">CCUG 49689</strain>
    </source>
</reference>
<evidence type="ECO:0000256" key="3">
    <source>
        <dbReference type="ARBA" id="ARBA00022448"/>
    </source>
</evidence>
<evidence type="ECO:0000256" key="6">
    <source>
        <dbReference type="ARBA" id="ARBA00023136"/>
    </source>
</evidence>
<dbReference type="STRING" id="1304281.ACM44_05605"/>
<keyword evidence="3" id="KW-0813">Transport</keyword>
<protein>
    <recommendedName>
        <fullName evidence="11">Transporter</fullName>
    </recommendedName>
</protein>
<dbReference type="AlphaFoldDB" id="A0A0J7IZS0"/>
<evidence type="ECO:0000256" key="5">
    <source>
        <dbReference type="ARBA" id="ARBA00022692"/>
    </source>
</evidence>
<keyword evidence="8" id="KW-0732">Signal</keyword>
<dbReference type="SUPFAM" id="SSF56954">
    <property type="entry name" value="Outer membrane efflux proteins (OEP)"/>
    <property type="match status" value="1"/>
</dbReference>
<evidence type="ECO:0000313" key="10">
    <source>
        <dbReference type="Proteomes" id="UP000035900"/>
    </source>
</evidence>
<comment type="similarity">
    <text evidence="2">Belongs to the outer membrane factor (OMF) (TC 1.B.17) family.</text>
</comment>
<name>A0A0J7IZS0_9FLAO</name>
<dbReference type="GO" id="GO:1990281">
    <property type="term" value="C:efflux pump complex"/>
    <property type="evidence" value="ECO:0007669"/>
    <property type="project" value="TreeGrafter"/>
</dbReference>
<dbReference type="PANTHER" id="PTHR30026:SF20">
    <property type="entry name" value="OUTER MEMBRANE PROTEIN TOLC"/>
    <property type="match status" value="1"/>
</dbReference>
<keyword evidence="10" id="KW-1185">Reference proteome</keyword>
<keyword evidence="7" id="KW-0998">Cell outer membrane</keyword>
<evidence type="ECO:0000256" key="7">
    <source>
        <dbReference type="ARBA" id="ARBA00023237"/>
    </source>
</evidence>
<accession>A0A0J7IZS0</accession>
<keyword evidence="5" id="KW-0812">Transmembrane</keyword>
<evidence type="ECO:0008006" key="11">
    <source>
        <dbReference type="Google" id="ProtNLM"/>
    </source>
</evidence>
<evidence type="ECO:0000256" key="2">
    <source>
        <dbReference type="ARBA" id="ARBA00007613"/>
    </source>
</evidence>
<dbReference type="GO" id="GO:0015288">
    <property type="term" value="F:porin activity"/>
    <property type="evidence" value="ECO:0007669"/>
    <property type="project" value="TreeGrafter"/>
</dbReference>
<dbReference type="InterPro" id="IPR003423">
    <property type="entry name" value="OMP_efflux"/>
</dbReference>